<evidence type="ECO:0000313" key="4">
    <source>
        <dbReference type="Proteomes" id="UP001333110"/>
    </source>
</evidence>
<evidence type="ECO:0000313" key="3">
    <source>
        <dbReference type="EMBL" id="KAK4806659.1"/>
    </source>
</evidence>
<keyword evidence="1" id="KW-0812">Transmembrane</keyword>
<dbReference type="EMBL" id="JAUNZN010000036">
    <property type="protein sequence ID" value="KAK4806659.1"/>
    <property type="molecule type" value="Genomic_DNA"/>
</dbReference>
<gene>
    <name evidence="3" type="ORF">QYF61_021255</name>
</gene>
<dbReference type="SUPFAM" id="SSF48726">
    <property type="entry name" value="Immunoglobulin"/>
    <property type="match status" value="1"/>
</dbReference>
<accession>A0AAN7RH77</accession>
<feature type="transmembrane region" description="Helical" evidence="1">
    <location>
        <begin position="113"/>
        <end position="134"/>
    </location>
</feature>
<dbReference type="InterPro" id="IPR007110">
    <property type="entry name" value="Ig-like_dom"/>
</dbReference>
<proteinExistence type="predicted"/>
<dbReference type="Proteomes" id="UP001333110">
    <property type="component" value="Unassembled WGS sequence"/>
</dbReference>
<dbReference type="Gene3D" id="2.60.40.10">
    <property type="entry name" value="Immunoglobulins"/>
    <property type="match status" value="1"/>
</dbReference>
<feature type="transmembrane region" description="Helical" evidence="1">
    <location>
        <begin position="146"/>
        <end position="167"/>
    </location>
</feature>
<protein>
    <recommendedName>
        <fullName evidence="2">Ig-like domain-containing protein</fullName>
    </recommendedName>
</protein>
<comment type="caution">
    <text evidence="3">The sequence shown here is derived from an EMBL/GenBank/DDBJ whole genome shotgun (WGS) entry which is preliminary data.</text>
</comment>
<evidence type="ECO:0000259" key="2">
    <source>
        <dbReference type="PROSITE" id="PS50835"/>
    </source>
</evidence>
<dbReference type="InterPro" id="IPR036179">
    <property type="entry name" value="Ig-like_dom_sf"/>
</dbReference>
<keyword evidence="1" id="KW-0472">Membrane</keyword>
<dbReference type="AlphaFoldDB" id="A0AAN7RH77"/>
<dbReference type="InterPro" id="IPR013783">
    <property type="entry name" value="Ig-like_fold"/>
</dbReference>
<name>A0AAN7RH77_MYCAM</name>
<keyword evidence="4" id="KW-1185">Reference proteome</keyword>
<dbReference type="PROSITE" id="PS50835">
    <property type="entry name" value="IG_LIKE"/>
    <property type="match status" value="1"/>
</dbReference>
<organism evidence="3 4">
    <name type="scientific">Mycteria americana</name>
    <name type="common">Wood stork</name>
    <dbReference type="NCBI Taxonomy" id="33587"/>
    <lineage>
        <taxon>Eukaryota</taxon>
        <taxon>Metazoa</taxon>
        <taxon>Chordata</taxon>
        <taxon>Craniata</taxon>
        <taxon>Vertebrata</taxon>
        <taxon>Euteleostomi</taxon>
        <taxon>Archelosauria</taxon>
        <taxon>Archosauria</taxon>
        <taxon>Dinosauria</taxon>
        <taxon>Saurischia</taxon>
        <taxon>Theropoda</taxon>
        <taxon>Coelurosauria</taxon>
        <taxon>Aves</taxon>
        <taxon>Neognathae</taxon>
        <taxon>Neoaves</taxon>
        <taxon>Aequornithes</taxon>
        <taxon>Ciconiiformes</taxon>
        <taxon>Ciconiidae</taxon>
        <taxon>Mycteria</taxon>
    </lineage>
</organism>
<keyword evidence="1" id="KW-1133">Transmembrane helix</keyword>
<reference evidence="3 4" key="1">
    <citation type="journal article" date="2023" name="J. Hered.">
        <title>Chromosome-level genome of the wood stork (Mycteria americana) provides insight into avian chromosome evolution.</title>
        <authorList>
            <person name="Flamio R. Jr."/>
            <person name="Ramstad K.M."/>
        </authorList>
    </citation>
    <scope>NUCLEOTIDE SEQUENCE [LARGE SCALE GENOMIC DNA]</scope>
    <source>
        <strain evidence="3">JAX WOST 10</strain>
    </source>
</reference>
<evidence type="ECO:0000256" key="1">
    <source>
        <dbReference type="SAM" id="Phobius"/>
    </source>
</evidence>
<feature type="domain" description="Ig-like" evidence="2">
    <location>
        <begin position="7"/>
        <end position="93"/>
    </location>
</feature>
<sequence length="189" mass="20526">MSPGDLPAPVFYMNTFHAQDGEQVFFHCSIDWHIAATRIVFCKDGVEAYSLKAQQGQLSYFMVLNVTRGSSGTYTCGYQHRNESNWVRSSALSASRNLTVTAPHPGLLHTFPVGIALAVAAVSIVLLAAASYCAVKKGPAMPLWVWILRSALTLLLLTSAPIITLILETWSHCASGARQPRDIPVPVTL</sequence>